<dbReference type="GO" id="GO:0016787">
    <property type="term" value="F:hydrolase activity"/>
    <property type="evidence" value="ECO:0007669"/>
    <property type="project" value="UniProtKB-KW"/>
</dbReference>
<feature type="domain" description="Thioesterase TesA-like" evidence="1">
    <location>
        <begin position="21"/>
        <end position="188"/>
    </location>
</feature>
<evidence type="ECO:0000313" key="2">
    <source>
        <dbReference type="EMBL" id="MFC5908684.1"/>
    </source>
</evidence>
<name>A0ABW1G1R7_9ACTN</name>
<organism evidence="2 3">
    <name type="scientific">Streptacidiphilus monticola</name>
    <dbReference type="NCBI Taxonomy" id="2161674"/>
    <lineage>
        <taxon>Bacteria</taxon>
        <taxon>Bacillati</taxon>
        <taxon>Actinomycetota</taxon>
        <taxon>Actinomycetes</taxon>
        <taxon>Kitasatosporales</taxon>
        <taxon>Streptomycetaceae</taxon>
        <taxon>Streptacidiphilus</taxon>
    </lineage>
</organism>
<reference evidence="3" key="1">
    <citation type="journal article" date="2019" name="Int. J. Syst. Evol. Microbiol.">
        <title>The Global Catalogue of Microorganisms (GCM) 10K type strain sequencing project: providing services to taxonomists for standard genome sequencing and annotation.</title>
        <authorList>
            <consortium name="The Broad Institute Genomics Platform"/>
            <consortium name="The Broad Institute Genome Sequencing Center for Infectious Disease"/>
            <person name="Wu L."/>
            <person name="Ma J."/>
        </authorList>
    </citation>
    <scope>NUCLEOTIDE SEQUENCE [LARGE SCALE GENOMIC DNA]</scope>
    <source>
        <strain evidence="3">JCM 4816</strain>
    </source>
</reference>
<dbReference type="InterPro" id="IPR001031">
    <property type="entry name" value="Thioesterase"/>
</dbReference>
<keyword evidence="3" id="KW-1185">Reference proteome</keyword>
<dbReference type="Pfam" id="PF00975">
    <property type="entry name" value="Thioesterase"/>
    <property type="match status" value="1"/>
</dbReference>
<dbReference type="RefSeq" id="WP_380583802.1">
    <property type="nucleotide sequence ID" value="NZ_JBHSQJ010000064.1"/>
</dbReference>
<dbReference type="InterPro" id="IPR020802">
    <property type="entry name" value="TesA-like"/>
</dbReference>
<evidence type="ECO:0000259" key="1">
    <source>
        <dbReference type="SMART" id="SM00824"/>
    </source>
</evidence>
<dbReference type="Gene3D" id="3.40.50.1820">
    <property type="entry name" value="alpha/beta hydrolase"/>
    <property type="match status" value="1"/>
</dbReference>
<dbReference type="SMART" id="SM00824">
    <property type="entry name" value="PKS_TE"/>
    <property type="match status" value="1"/>
</dbReference>
<proteinExistence type="predicted"/>
<evidence type="ECO:0000313" key="3">
    <source>
        <dbReference type="Proteomes" id="UP001596174"/>
    </source>
</evidence>
<dbReference type="EMBL" id="JBHSQJ010000064">
    <property type="protein sequence ID" value="MFC5908684.1"/>
    <property type="molecule type" value="Genomic_DNA"/>
</dbReference>
<comment type="caution">
    <text evidence="2">The sequence shown here is derived from an EMBL/GenBank/DDBJ whole genome shotgun (WGS) entry which is preliminary data.</text>
</comment>
<dbReference type="InterPro" id="IPR029058">
    <property type="entry name" value="AB_hydrolase_fold"/>
</dbReference>
<gene>
    <name evidence="2" type="ORF">ACFP3V_15870</name>
</gene>
<sequence length="284" mass="30343">MPADLNRLVPLQQGHGRPALYCVHAVSGSAYSYAGLARLLGPGQPVVGLEAPGFDDERTPVRSLPALSAEYADTLTEYQPDGPIQLLGWSMGGVIAFDMAQRLTAAGREVARVVLVDSGLPWVAPLPVEREIQRRFMNDIIGIAALDQEQAAGIAAVFAGRPDDSDPEETFEAVEATGILPEELDAWVLGERYAVFRAHIEALFGFAVSGSYAGPVTHILSAESPSQYMRWDKVASDLTEHTLPGTHHSIWAGESLVAMAALVRQVLLPGPDALDPVDRQGATA</sequence>
<dbReference type="Proteomes" id="UP001596174">
    <property type="component" value="Unassembled WGS sequence"/>
</dbReference>
<keyword evidence="2" id="KW-0378">Hydrolase</keyword>
<dbReference type="SUPFAM" id="SSF53474">
    <property type="entry name" value="alpha/beta-Hydrolases"/>
    <property type="match status" value="1"/>
</dbReference>
<accession>A0ABW1G1R7</accession>
<protein>
    <submittedName>
        <fullName evidence="2">Alpha/beta fold hydrolase</fullName>
    </submittedName>
</protein>